<dbReference type="EMBL" id="JAGHQM010002131">
    <property type="protein sequence ID" value="KAH0551200.1"/>
    <property type="molecule type" value="Genomic_DNA"/>
</dbReference>
<reference evidence="2" key="1">
    <citation type="submission" date="2021-03" db="EMBL/GenBank/DDBJ databases">
        <title>Comparative genomics and phylogenomic investigation of the class Geoglossomycetes provide insights into ecological specialization and systematics.</title>
        <authorList>
            <person name="Melie T."/>
            <person name="Pirro S."/>
            <person name="Miller A.N."/>
            <person name="Quandt A."/>
        </authorList>
    </citation>
    <scope>NUCLEOTIDE SEQUENCE</scope>
    <source>
        <strain evidence="2">CAQ_001_2017</strain>
    </source>
</reference>
<dbReference type="SUPFAM" id="SSF69864">
    <property type="entry name" value="Argininosuccinate synthetase, C-terminal domain"/>
    <property type="match status" value="1"/>
</dbReference>
<feature type="domain" description="Arginosuccinate synthase C-terminal" evidence="1">
    <location>
        <begin position="10"/>
        <end position="56"/>
    </location>
</feature>
<dbReference type="GO" id="GO:0004055">
    <property type="term" value="F:argininosuccinate synthase activity"/>
    <property type="evidence" value="ECO:0007669"/>
    <property type="project" value="InterPro"/>
</dbReference>
<organism evidence="2 3">
    <name type="scientific">Trichoglossum hirsutum</name>
    <dbReference type="NCBI Taxonomy" id="265104"/>
    <lineage>
        <taxon>Eukaryota</taxon>
        <taxon>Fungi</taxon>
        <taxon>Dikarya</taxon>
        <taxon>Ascomycota</taxon>
        <taxon>Pezizomycotina</taxon>
        <taxon>Geoglossomycetes</taxon>
        <taxon>Geoglossales</taxon>
        <taxon>Geoglossaceae</taxon>
        <taxon>Trichoglossum</taxon>
    </lineage>
</organism>
<gene>
    <name evidence="2" type="ORF">GP486_007473</name>
</gene>
<dbReference type="InterPro" id="IPR048268">
    <property type="entry name" value="Arginosuc_syn_C"/>
</dbReference>
<comment type="caution">
    <text evidence="2">The sequence shown here is derived from an EMBL/GenBank/DDBJ whole genome shotgun (WGS) entry which is preliminary data.</text>
</comment>
<evidence type="ECO:0000259" key="1">
    <source>
        <dbReference type="Pfam" id="PF20979"/>
    </source>
</evidence>
<dbReference type="Gene3D" id="3.90.1260.10">
    <property type="entry name" value="Argininosuccinate synthetase, chain A, domain 2"/>
    <property type="match status" value="1"/>
</dbReference>
<dbReference type="AlphaFoldDB" id="A0A9P8ICP1"/>
<name>A0A9P8ICP1_9PEZI</name>
<dbReference type="Pfam" id="PF20979">
    <property type="entry name" value="Arginosuc_syn_C"/>
    <property type="match status" value="1"/>
</dbReference>
<accession>A0A9P8ICP1</accession>
<keyword evidence="3" id="KW-1185">Reference proteome</keyword>
<evidence type="ECO:0000313" key="3">
    <source>
        <dbReference type="Proteomes" id="UP000750711"/>
    </source>
</evidence>
<evidence type="ECO:0000313" key="2">
    <source>
        <dbReference type="EMBL" id="KAH0551200.1"/>
    </source>
</evidence>
<protein>
    <recommendedName>
        <fullName evidence="1">Arginosuccinate synthase C-terminal domain-containing protein</fullName>
    </recommendedName>
</protein>
<sequence length="76" mass="8447">MERSSTAGSFSPEREVLESPIVASQKAVNGKVRCHVYKGTFSILGRSSDTEKLYSPAWTIRLKKYGQKVLDEGRAL</sequence>
<dbReference type="InterPro" id="IPR024074">
    <property type="entry name" value="AS_cat/multimer_dom_body"/>
</dbReference>
<dbReference type="Proteomes" id="UP000750711">
    <property type="component" value="Unassembled WGS sequence"/>
</dbReference>
<proteinExistence type="predicted"/>